<evidence type="ECO:0000313" key="3">
    <source>
        <dbReference type="Proteomes" id="UP000039865"/>
    </source>
</evidence>
<reference evidence="2 3" key="1">
    <citation type="submission" date="2014-06" db="EMBL/GenBank/DDBJ databases">
        <authorList>
            <person name="Swart Estienne"/>
        </authorList>
    </citation>
    <scope>NUCLEOTIDE SEQUENCE [LARGE SCALE GENOMIC DNA]</scope>
    <source>
        <strain evidence="2 3">130c</strain>
    </source>
</reference>
<gene>
    <name evidence="2" type="primary">Contig4831.g5163</name>
    <name evidence="2" type="ORF">STYLEM_11051</name>
</gene>
<feature type="region of interest" description="Disordered" evidence="1">
    <location>
        <begin position="471"/>
        <end position="528"/>
    </location>
</feature>
<dbReference type="EMBL" id="CCKQ01010504">
    <property type="protein sequence ID" value="CDW82026.1"/>
    <property type="molecule type" value="Genomic_DNA"/>
</dbReference>
<dbReference type="AlphaFoldDB" id="A0A078AJH4"/>
<proteinExistence type="predicted"/>
<feature type="region of interest" description="Disordered" evidence="1">
    <location>
        <begin position="47"/>
        <end position="66"/>
    </location>
</feature>
<dbReference type="InParanoid" id="A0A078AJH4"/>
<organism evidence="2 3">
    <name type="scientific">Stylonychia lemnae</name>
    <name type="common">Ciliate</name>
    <dbReference type="NCBI Taxonomy" id="5949"/>
    <lineage>
        <taxon>Eukaryota</taxon>
        <taxon>Sar</taxon>
        <taxon>Alveolata</taxon>
        <taxon>Ciliophora</taxon>
        <taxon>Intramacronucleata</taxon>
        <taxon>Spirotrichea</taxon>
        <taxon>Stichotrichia</taxon>
        <taxon>Sporadotrichida</taxon>
        <taxon>Oxytrichidae</taxon>
        <taxon>Stylonychinae</taxon>
        <taxon>Stylonychia</taxon>
    </lineage>
</organism>
<feature type="compositionally biased region" description="Polar residues" evidence="1">
    <location>
        <begin position="233"/>
        <end position="255"/>
    </location>
</feature>
<keyword evidence="3" id="KW-1185">Reference proteome</keyword>
<feature type="region of interest" description="Disordered" evidence="1">
    <location>
        <begin position="230"/>
        <end position="256"/>
    </location>
</feature>
<feature type="compositionally biased region" description="Polar residues" evidence="1">
    <location>
        <begin position="487"/>
        <end position="512"/>
    </location>
</feature>
<sequence>MKIMIQLNQQLPLVSFYQKSSNFDIYVQERIQHSMIPANDTREAQNEIKENASSTHSSPEKSPSKLKSVIRRMSIVNKLTGFKNDQLTKAKLIRESSRISDELMKSGIQNKAKNIDQNDFNKSQSEIDLEQKTEEMRQAIIKEETIKKAKEKERQEQLRLQKLQQQLIANDKTAQSIYLVTEELQQNVKIEKLPPLITAIAKQKNDRLIFQNRGKEQIPQLLIKRGFKKNKENSINSSQTQKSIQEMKNSNSNSIDHPESSLFKYQAQSDYADLLLPSDLIGNTKEYFNPQTGVTFINLDQTTTYDHASKQSKKEKDKYSVVSMKKGPEYQSQFNGQKLSLTQYNSMKGFSSNRMISSERAAKLNNQDYDVYQLNGSFTKGSSQLKRLEILKNTSALSRQQVLGDLKARRENSAIVGKNPDSAYQLLVPHQKTVAMDQSFTSQFQILKHNNSVSIERPATSGIYTEYRLREQSRQQGRIRRNIQNSSFESAQDNYDSSIQVNNQSSSFYNNNKKQDSDRSSQYNPYENINNKNIFNSFEIRNQITGQNTLSQFPKLDQTPLKNLQNKRDLENIKIGSEQSRIFTRSQKLRKKNM</sequence>
<protein>
    <submittedName>
        <fullName evidence="2">Uncharacterized protein</fullName>
    </submittedName>
</protein>
<dbReference type="Proteomes" id="UP000039865">
    <property type="component" value="Unassembled WGS sequence"/>
</dbReference>
<name>A0A078AJH4_STYLE</name>
<accession>A0A078AJH4</accession>
<evidence type="ECO:0000256" key="1">
    <source>
        <dbReference type="SAM" id="MobiDB-lite"/>
    </source>
</evidence>
<evidence type="ECO:0000313" key="2">
    <source>
        <dbReference type="EMBL" id="CDW82026.1"/>
    </source>
</evidence>